<feature type="non-terminal residue" evidence="2">
    <location>
        <position position="100"/>
    </location>
</feature>
<evidence type="ECO:0000313" key="2">
    <source>
        <dbReference type="EMBL" id="PIO65720.1"/>
    </source>
</evidence>
<reference evidence="2 3" key="1">
    <citation type="submission" date="2015-09" db="EMBL/GenBank/DDBJ databases">
        <title>Draft genome of the parasitic nematode Teladorsagia circumcincta isolate WARC Sus (inbred).</title>
        <authorList>
            <person name="Mitreva M."/>
        </authorList>
    </citation>
    <scope>NUCLEOTIDE SEQUENCE [LARGE SCALE GENOMIC DNA]</scope>
    <source>
        <strain evidence="2 3">S</strain>
    </source>
</reference>
<proteinExistence type="predicted"/>
<evidence type="ECO:0008006" key="4">
    <source>
        <dbReference type="Google" id="ProtNLM"/>
    </source>
</evidence>
<organism evidence="2 3">
    <name type="scientific">Teladorsagia circumcincta</name>
    <name type="common">Brown stomach worm</name>
    <name type="synonym">Ostertagia circumcincta</name>
    <dbReference type="NCBI Taxonomy" id="45464"/>
    <lineage>
        <taxon>Eukaryota</taxon>
        <taxon>Metazoa</taxon>
        <taxon>Ecdysozoa</taxon>
        <taxon>Nematoda</taxon>
        <taxon>Chromadorea</taxon>
        <taxon>Rhabditida</taxon>
        <taxon>Rhabditina</taxon>
        <taxon>Rhabditomorpha</taxon>
        <taxon>Strongyloidea</taxon>
        <taxon>Trichostrongylidae</taxon>
        <taxon>Teladorsagia</taxon>
    </lineage>
</organism>
<keyword evidence="1" id="KW-0472">Membrane</keyword>
<dbReference type="AlphaFoldDB" id="A0A2G9U890"/>
<dbReference type="Proteomes" id="UP000230423">
    <property type="component" value="Unassembled WGS sequence"/>
</dbReference>
<evidence type="ECO:0000256" key="1">
    <source>
        <dbReference type="SAM" id="Phobius"/>
    </source>
</evidence>
<keyword evidence="1" id="KW-1133">Transmembrane helix</keyword>
<protein>
    <recommendedName>
        <fullName evidence="4">C-type lectin domain-containing protein</fullName>
    </recommendedName>
</protein>
<feature type="transmembrane region" description="Helical" evidence="1">
    <location>
        <begin position="36"/>
        <end position="55"/>
    </location>
</feature>
<sequence length="100" mass="11870">VYRKGRPRDWSDVPCAEKMDGFICKRSKIKRLKLQILMLIFTAVTLFLILTLGNASMVGRWIDWRCHSYRVNRKGRPLEWNDVLCTHKMNGFICKKIKKQ</sequence>
<accession>A0A2G9U890</accession>
<name>A0A2G9U890_TELCI</name>
<gene>
    <name evidence="2" type="ORF">TELCIR_12592</name>
</gene>
<keyword evidence="1" id="KW-0812">Transmembrane</keyword>
<keyword evidence="3" id="KW-1185">Reference proteome</keyword>
<evidence type="ECO:0000313" key="3">
    <source>
        <dbReference type="Proteomes" id="UP000230423"/>
    </source>
</evidence>
<feature type="non-terminal residue" evidence="2">
    <location>
        <position position="1"/>
    </location>
</feature>
<dbReference type="EMBL" id="KZ348790">
    <property type="protein sequence ID" value="PIO65720.1"/>
    <property type="molecule type" value="Genomic_DNA"/>
</dbReference>